<evidence type="ECO:0000313" key="5">
    <source>
        <dbReference type="Proteomes" id="UP000184330"/>
    </source>
</evidence>
<dbReference type="InterPro" id="IPR010987">
    <property type="entry name" value="Glutathione-S-Trfase_C-like"/>
</dbReference>
<dbReference type="PROSITE" id="PS50405">
    <property type="entry name" value="GST_CTER"/>
    <property type="match status" value="1"/>
</dbReference>
<dbReference type="SFLD" id="SFLDG00358">
    <property type="entry name" value="Main_(cytGST)"/>
    <property type="match status" value="1"/>
</dbReference>
<keyword evidence="5" id="KW-1185">Reference proteome</keyword>
<dbReference type="SFLD" id="SFLDS00019">
    <property type="entry name" value="Glutathione_Transferase_(cytos"/>
    <property type="match status" value="1"/>
</dbReference>
<dbReference type="PROSITE" id="PS50404">
    <property type="entry name" value="GST_NTER"/>
    <property type="match status" value="1"/>
</dbReference>
<evidence type="ECO:0000259" key="2">
    <source>
        <dbReference type="PROSITE" id="PS50404"/>
    </source>
</evidence>
<dbReference type="Pfam" id="PF13409">
    <property type="entry name" value="GST_N_2"/>
    <property type="match status" value="1"/>
</dbReference>
<dbReference type="SUPFAM" id="SSF47616">
    <property type="entry name" value="GST C-terminal domain-like"/>
    <property type="match status" value="1"/>
</dbReference>
<feature type="domain" description="GST C-terminal" evidence="3">
    <location>
        <begin position="113"/>
        <end position="254"/>
    </location>
</feature>
<protein>
    <submittedName>
        <fullName evidence="4">Related to glutathione S-transferase</fullName>
    </submittedName>
</protein>
<accession>A0A1L7WNP2</accession>
<dbReference type="PANTHER" id="PTHR44051:SF9">
    <property type="entry name" value="GLUTATHIONE S-TRANSFERASE 1"/>
    <property type="match status" value="1"/>
</dbReference>
<dbReference type="Proteomes" id="UP000184330">
    <property type="component" value="Unassembled WGS sequence"/>
</dbReference>
<dbReference type="InterPro" id="IPR004046">
    <property type="entry name" value="GST_C"/>
</dbReference>
<dbReference type="STRING" id="576137.A0A1L7WNP2"/>
<dbReference type="SUPFAM" id="SSF52833">
    <property type="entry name" value="Thioredoxin-like"/>
    <property type="match status" value="1"/>
</dbReference>
<proteinExistence type="inferred from homology"/>
<organism evidence="4 5">
    <name type="scientific">Phialocephala subalpina</name>
    <dbReference type="NCBI Taxonomy" id="576137"/>
    <lineage>
        <taxon>Eukaryota</taxon>
        <taxon>Fungi</taxon>
        <taxon>Dikarya</taxon>
        <taxon>Ascomycota</taxon>
        <taxon>Pezizomycotina</taxon>
        <taxon>Leotiomycetes</taxon>
        <taxon>Helotiales</taxon>
        <taxon>Mollisiaceae</taxon>
        <taxon>Phialocephala</taxon>
        <taxon>Phialocephala fortinii species complex</taxon>
    </lineage>
</organism>
<dbReference type="CDD" id="cd03189">
    <property type="entry name" value="GST_C_GTT1_like"/>
    <property type="match status" value="1"/>
</dbReference>
<sequence>MAAADASQAKVKLYWLNQSRSQRILWLLVELKVPYELEIFHRNKETKFAPPELKKVHPLGKSPVISVEVPGSQPVVIAESAFVVEYLLDHFSNGSTLLPKRYKEGQEGKIGGETEEWLRFRYFMHYAEGSLMSFMLVALVALNIKESSVPFFIRPITNAISGKISSGFLEPNFKTHFEFLESQLKTSPNSGKYLCGPNLTGADILLSFPLIAGRGRAGLTKEKYPLLYQYIDRLREEPGYKKAAQKIIEIEGSFDETF</sequence>
<dbReference type="OrthoDB" id="2098326at2759"/>
<dbReference type="Gene3D" id="3.40.30.10">
    <property type="entry name" value="Glutaredoxin"/>
    <property type="match status" value="1"/>
</dbReference>
<feature type="domain" description="GST N-terminal" evidence="2">
    <location>
        <begin position="8"/>
        <end position="95"/>
    </location>
</feature>
<dbReference type="Gene3D" id="1.20.1050.10">
    <property type="match status" value="1"/>
</dbReference>
<dbReference type="InterPro" id="IPR040079">
    <property type="entry name" value="Glutathione_S-Trfase"/>
</dbReference>
<name>A0A1L7WNP2_9HELO</name>
<dbReference type="InterPro" id="IPR004045">
    <property type="entry name" value="Glutathione_S-Trfase_N"/>
</dbReference>
<dbReference type="GO" id="GO:0016740">
    <property type="term" value="F:transferase activity"/>
    <property type="evidence" value="ECO:0007669"/>
    <property type="project" value="UniProtKB-KW"/>
</dbReference>
<dbReference type="CDD" id="cd03046">
    <property type="entry name" value="GST_N_GTT1_like"/>
    <property type="match status" value="1"/>
</dbReference>
<evidence type="ECO:0000256" key="1">
    <source>
        <dbReference type="ARBA" id="ARBA00007409"/>
    </source>
</evidence>
<keyword evidence="4" id="KW-0808">Transferase</keyword>
<dbReference type="Pfam" id="PF00043">
    <property type="entry name" value="GST_C"/>
    <property type="match status" value="1"/>
</dbReference>
<comment type="similarity">
    <text evidence="1">Belongs to the GST superfamily.</text>
</comment>
<dbReference type="PANTHER" id="PTHR44051">
    <property type="entry name" value="GLUTATHIONE S-TRANSFERASE-RELATED"/>
    <property type="match status" value="1"/>
</dbReference>
<dbReference type="InterPro" id="IPR036249">
    <property type="entry name" value="Thioredoxin-like_sf"/>
</dbReference>
<evidence type="ECO:0000259" key="3">
    <source>
        <dbReference type="PROSITE" id="PS50405"/>
    </source>
</evidence>
<dbReference type="AlphaFoldDB" id="A0A1L7WNP2"/>
<dbReference type="InterPro" id="IPR036282">
    <property type="entry name" value="Glutathione-S-Trfase_C_sf"/>
</dbReference>
<gene>
    <name evidence="4" type="ORF">PAC_04257</name>
</gene>
<reference evidence="4 5" key="1">
    <citation type="submission" date="2016-03" db="EMBL/GenBank/DDBJ databases">
        <authorList>
            <person name="Ploux O."/>
        </authorList>
    </citation>
    <scope>NUCLEOTIDE SEQUENCE [LARGE SCALE GENOMIC DNA]</scope>
    <source>
        <strain evidence="4 5">UAMH 11012</strain>
    </source>
</reference>
<dbReference type="EMBL" id="FJOG01000005">
    <property type="protein sequence ID" value="CZR54373.1"/>
    <property type="molecule type" value="Genomic_DNA"/>
</dbReference>
<evidence type="ECO:0000313" key="4">
    <source>
        <dbReference type="EMBL" id="CZR54373.1"/>
    </source>
</evidence>